<reference evidence="1 2" key="1">
    <citation type="submission" date="2022-07" db="EMBL/GenBank/DDBJ databases">
        <authorList>
            <person name="Xamxidin M."/>
            <person name="Wu M."/>
        </authorList>
    </citation>
    <scope>NUCLEOTIDE SEQUENCE [LARGE SCALE GENOMIC DNA]</scope>
    <source>
        <strain evidence="1 2">NBRC 111650</strain>
    </source>
</reference>
<evidence type="ECO:0000313" key="2">
    <source>
        <dbReference type="Proteomes" id="UP001204142"/>
    </source>
</evidence>
<gene>
    <name evidence="1" type="ORF">NQT62_13995</name>
</gene>
<keyword evidence="2" id="KW-1185">Reference proteome</keyword>
<protein>
    <recommendedName>
        <fullName evidence="3">Flagellar transcriptional regulator FlhC</fullName>
    </recommendedName>
</protein>
<dbReference type="Proteomes" id="UP001204142">
    <property type="component" value="Unassembled WGS sequence"/>
</dbReference>
<evidence type="ECO:0000313" key="1">
    <source>
        <dbReference type="EMBL" id="MCQ8897549.1"/>
    </source>
</evidence>
<evidence type="ECO:0008006" key="3">
    <source>
        <dbReference type="Google" id="ProtNLM"/>
    </source>
</evidence>
<sequence length="201" mass="23527">MQEFASVANHFFCQKVTDQWIIDRLFSHDLRQVEVRQAVHTFLNGRDNKEIQQYINKFKNPNRKGSGGTYCQNPMRNNRDLALIYTVLCKQIVKLEACYRQQIQPESPLAQHQRLMLMATLRVWDSFKNQDLVTKKKIRLIDLVAVMSYYLHNDWQLAQCNYCNSIGSRMDGIQTPCTVCAVRQEKKASLRLAQARESVRI</sequence>
<proteinExistence type="predicted"/>
<dbReference type="RefSeq" id="WP_256765354.1">
    <property type="nucleotide sequence ID" value="NZ_JANIGO010000005.1"/>
</dbReference>
<name>A0ABT1WL66_9BURK</name>
<organism evidence="1 2">
    <name type="scientific">Limnobacter humi</name>
    <dbReference type="NCBI Taxonomy" id="1778671"/>
    <lineage>
        <taxon>Bacteria</taxon>
        <taxon>Pseudomonadati</taxon>
        <taxon>Pseudomonadota</taxon>
        <taxon>Betaproteobacteria</taxon>
        <taxon>Burkholderiales</taxon>
        <taxon>Burkholderiaceae</taxon>
        <taxon>Limnobacter</taxon>
    </lineage>
</organism>
<accession>A0ABT1WL66</accession>
<comment type="caution">
    <text evidence="1">The sequence shown here is derived from an EMBL/GenBank/DDBJ whole genome shotgun (WGS) entry which is preliminary data.</text>
</comment>
<dbReference type="EMBL" id="JANIGO010000005">
    <property type="protein sequence ID" value="MCQ8897549.1"/>
    <property type="molecule type" value="Genomic_DNA"/>
</dbReference>